<organism evidence="10 11">
    <name type="scientific">Adineta ricciae</name>
    <name type="common">Rotifer</name>
    <dbReference type="NCBI Taxonomy" id="249248"/>
    <lineage>
        <taxon>Eukaryota</taxon>
        <taxon>Metazoa</taxon>
        <taxon>Spiralia</taxon>
        <taxon>Gnathifera</taxon>
        <taxon>Rotifera</taxon>
        <taxon>Eurotatoria</taxon>
        <taxon>Bdelloidea</taxon>
        <taxon>Adinetida</taxon>
        <taxon>Adinetidae</taxon>
        <taxon>Adineta</taxon>
    </lineage>
</organism>
<keyword evidence="4" id="KW-0297">G-protein coupled receptor</keyword>
<dbReference type="PANTHER" id="PTHR24243:SF208">
    <property type="entry name" value="PYROKININ-1 RECEPTOR"/>
    <property type="match status" value="1"/>
</dbReference>
<evidence type="ECO:0000313" key="10">
    <source>
        <dbReference type="EMBL" id="CAF1487621.1"/>
    </source>
</evidence>
<reference evidence="10" key="1">
    <citation type="submission" date="2021-02" db="EMBL/GenBank/DDBJ databases">
        <authorList>
            <person name="Nowell W R."/>
        </authorList>
    </citation>
    <scope>NUCLEOTIDE SEQUENCE</scope>
</reference>
<dbReference type="Gene3D" id="3.80.10.10">
    <property type="entry name" value="Ribonuclease Inhibitor"/>
    <property type="match status" value="1"/>
</dbReference>
<feature type="transmembrane region" description="Helical" evidence="8">
    <location>
        <begin position="90"/>
        <end position="112"/>
    </location>
</feature>
<feature type="transmembrane region" description="Helical" evidence="8">
    <location>
        <begin position="222"/>
        <end position="250"/>
    </location>
</feature>
<evidence type="ECO:0000259" key="9">
    <source>
        <dbReference type="PROSITE" id="PS50262"/>
    </source>
</evidence>
<dbReference type="InterPro" id="IPR017452">
    <property type="entry name" value="GPCR_Rhodpsn_7TM"/>
</dbReference>
<evidence type="ECO:0000256" key="3">
    <source>
        <dbReference type="ARBA" id="ARBA00022989"/>
    </source>
</evidence>
<keyword evidence="2 8" id="KW-0812">Transmembrane</keyword>
<keyword evidence="3 8" id="KW-1133">Transmembrane helix</keyword>
<comment type="caution">
    <text evidence="10">The sequence shown here is derived from an EMBL/GenBank/DDBJ whole genome shotgun (WGS) entry which is preliminary data.</text>
</comment>
<dbReference type="GO" id="GO:0005886">
    <property type="term" value="C:plasma membrane"/>
    <property type="evidence" value="ECO:0007669"/>
    <property type="project" value="TreeGrafter"/>
</dbReference>
<comment type="subcellular location">
    <subcellularLocation>
        <location evidence="1">Membrane</location>
        <topology evidence="1">Multi-pass membrane protein</topology>
    </subcellularLocation>
</comment>
<keyword evidence="7" id="KW-0807">Transducer</keyword>
<feature type="domain" description="G-protein coupled receptors family 1 profile" evidence="9">
    <location>
        <begin position="26"/>
        <end position="284"/>
    </location>
</feature>
<dbReference type="SMART" id="SM00368">
    <property type="entry name" value="LRR_RI"/>
    <property type="match status" value="2"/>
</dbReference>
<proteinExistence type="predicted"/>
<dbReference type="PANTHER" id="PTHR24243">
    <property type="entry name" value="G-PROTEIN COUPLED RECEPTOR"/>
    <property type="match status" value="1"/>
</dbReference>
<dbReference type="SUPFAM" id="SSF52047">
    <property type="entry name" value="RNI-like"/>
    <property type="match status" value="1"/>
</dbReference>
<dbReference type="Gene3D" id="1.20.1070.10">
    <property type="entry name" value="Rhodopsin 7-helix transmembrane proteins"/>
    <property type="match status" value="1"/>
</dbReference>
<feature type="transmembrane region" description="Helical" evidence="8">
    <location>
        <begin position="270"/>
        <end position="287"/>
    </location>
</feature>
<evidence type="ECO:0000256" key="5">
    <source>
        <dbReference type="ARBA" id="ARBA00023136"/>
    </source>
</evidence>
<name>A0A815S9M6_ADIRI</name>
<dbReference type="AlphaFoldDB" id="A0A815S9M6"/>
<dbReference type="InterPro" id="IPR032675">
    <property type="entry name" value="LRR_dom_sf"/>
</dbReference>
<gene>
    <name evidence="10" type="ORF">EDS130_LOCUS41817</name>
</gene>
<evidence type="ECO:0000256" key="2">
    <source>
        <dbReference type="ARBA" id="ARBA00022692"/>
    </source>
</evidence>
<evidence type="ECO:0000256" key="1">
    <source>
        <dbReference type="ARBA" id="ARBA00004141"/>
    </source>
</evidence>
<dbReference type="EMBL" id="CAJNOJ010000572">
    <property type="protein sequence ID" value="CAF1487621.1"/>
    <property type="molecule type" value="Genomic_DNA"/>
</dbReference>
<keyword evidence="5 8" id="KW-0472">Membrane</keyword>
<keyword evidence="6" id="KW-0675">Receptor</keyword>
<feature type="transmembrane region" description="Helical" evidence="8">
    <location>
        <begin position="132"/>
        <end position="152"/>
    </location>
</feature>
<dbReference type="Proteomes" id="UP000663852">
    <property type="component" value="Unassembled WGS sequence"/>
</dbReference>
<protein>
    <recommendedName>
        <fullName evidence="9">G-protein coupled receptors family 1 profile domain-containing protein</fullName>
    </recommendedName>
</protein>
<evidence type="ECO:0000256" key="8">
    <source>
        <dbReference type="SAM" id="Phobius"/>
    </source>
</evidence>
<dbReference type="GO" id="GO:0004930">
    <property type="term" value="F:G protein-coupled receptor activity"/>
    <property type="evidence" value="ECO:0007669"/>
    <property type="project" value="UniProtKB-KW"/>
</dbReference>
<feature type="transmembrane region" description="Helical" evidence="8">
    <location>
        <begin position="12"/>
        <end position="35"/>
    </location>
</feature>
<evidence type="ECO:0000256" key="6">
    <source>
        <dbReference type="ARBA" id="ARBA00023170"/>
    </source>
</evidence>
<dbReference type="PROSITE" id="PS50262">
    <property type="entry name" value="G_PROTEIN_RECEP_F1_2"/>
    <property type="match status" value="1"/>
</dbReference>
<dbReference type="SUPFAM" id="SSF81321">
    <property type="entry name" value="Family A G protein-coupled receptor-like"/>
    <property type="match status" value="1"/>
</dbReference>
<dbReference type="Pfam" id="PF00001">
    <property type="entry name" value="7tm_1"/>
    <property type="match status" value="1"/>
</dbReference>
<feature type="transmembrane region" description="Helical" evidence="8">
    <location>
        <begin position="177"/>
        <end position="201"/>
    </location>
</feature>
<feature type="transmembrane region" description="Helical" evidence="8">
    <location>
        <begin position="47"/>
        <end position="70"/>
    </location>
</feature>
<dbReference type="InterPro" id="IPR000276">
    <property type="entry name" value="GPCR_Rhodpsn"/>
</dbReference>
<evidence type="ECO:0000256" key="7">
    <source>
        <dbReference type="ARBA" id="ARBA00023224"/>
    </source>
</evidence>
<sequence length="372" mass="41842">MSSLALAAQNLSIYLGIFALVAGILGGLLNIIVFLSLKTFRQSSSAFYLTIMSISNLGILISGQLTRILISGYSIDWTQTSLFYCKFRTYSLQTFSNVSLAYLSLATIDQYLSTCSRPQWQQWSNIRVAHRLAILVVLLGLICNIPYAIYYVHNQSPTTGGITCTSTNDIFQRYMNYVSGITLTRILPIGLIILFGILSYRNIQQLARQTVPLVRRELDRQITIIVLVQSVITFFTITPYIVVYCLLLVFNANDHPAIFNNLQATNSIALSVYYLYFASPFYIYFCASARFRRQLKYVLFDVHFNQCCRRITPNTTLSELVLDNNQIGDGDAQHIGIGLQKNKTLIGISLCSNQIKDKDVQGIGEGLEQNTT</sequence>
<accession>A0A815S9M6</accession>
<evidence type="ECO:0000313" key="11">
    <source>
        <dbReference type="Proteomes" id="UP000663852"/>
    </source>
</evidence>
<evidence type="ECO:0000256" key="4">
    <source>
        <dbReference type="ARBA" id="ARBA00023040"/>
    </source>
</evidence>